<evidence type="ECO:0000259" key="2">
    <source>
        <dbReference type="PROSITE" id="PS50943"/>
    </source>
</evidence>
<reference evidence="3" key="1">
    <citation type="submission" date="2020-04" db="EMBL/GenBank/DDBJ databases">
        <authorList>
            <person name="Zhang T."/>
        </authorList>
    </citation>
    <scope>NUCLEOTIDE SEQUENCE</scope>
    <source>
        <strain evidence="3">HKST-UBA15</strain>
    </source>
</reference>
<dbReference type="Proteomes" id="UP000745577">
    <property type="component" value="Unassembled WGS sequence"/>
</dbReference>
<dbReference type="Pfam" id="PF01381">
    <property type="entry name" value="HTH_3"/>
    <property type="match status" value="1"/>
</dbReference>
<evidence type="ECO:0000313" key="3">
    <source>
        <dbReference type="EMBL" id="MCA9379868.1"/>
    </source>
</evidence>
<evidence type="ECO:0000313" key="4">
    <source>
        <dbReference type="Proteomes" id="UP000745577"/>
    </source>
</evidence>
<dbReference type="GO" id="GO:0003700">
    <property type="term" value="F:DNA-binding transcription factor activity"/>
    <property type="evidence" value="ECO:0007669"/>
    <property type="project" value="TreeGrafter"/>
</dbReference>
<keyword evidence="1" id="KW-0238">DNA-binding</keyword>
<accession>A0A955IAU5</accession>
<gene>
    <name evidence="3" type="ORF">KC675_01680</name>
</gene>
<dbReference type="PANTHER" id="PTHR46797">
    <property type="entry name" value="HTH-TYPE TRANSCRIPTIONAL REGULATOR"/>
    <property type="match status" value="1"/>
</dbReference>
<dbReference type="SUPFAM" id="SSF47413">
    <property type="entry name" value="lambda repressor-like DNA-binding domains"/>
    <property type="match status" value="1"/>
</dbReference>
<dbReference type="EMBL" id="JAGQLL010000016">
    <property type="protein sequence ID" value="MCA9379868.1"/>
    <property type="molecule type" value="Genomic_DNA"/>
</dbReference>
<proteinExistence type="predicted"/>
<dbReference type="PROSITE" id="PS50943">
    <property type="entry name" value="HTH_CROC1"/>
    <property type="match status" value="1"/>
</dbReference>
<name>A0A955IAU5_9BACT</name>
<sequence>METIGDKIRKLIKDKEMTQEELARKADIPYSTLIKIISGNVDNPTIRTIQKLAVALDVSVDELLTTIRTKT</sequence>
<evidence type="ECO:0000256" key="1">
    <source>
        <dbReference type="ARBA" id="ARBA00023125"/>
    </source>
</evidence>
<protein>
    <submittedName>
        <fullName evidence="3">Helix-turn-helix transcriptional regulator</fullName>
    </submittedName>
</protein>
<dbReference type="GO" id="GO:0003677">
    <property type="term" value="F:DNA binding"/>
    <property type="evidence" value="ECO:0007669"/>
    <property type="project" value="UniProtKB-KW"/>
</dbReference>
<comment type="caution">
    <text evidence="3">The sequence shown here is derived from an EMBL/GenBank/DDBJ whole genome shotgun (WGS) entry which is preliminary data.</text>
</comment>
<dbReference type="InterPro" id="IPR001387">
    <property type="entry name" value="Cro/C1-type_HTH"/>
</dbReference>
<reference evidence="3" key="2">
    <citation type="journal article" date="2021" name="Microbiome">
        <title>Successional dynamics and alternative stable states in a saline activated sludge microbial community over 9 years.</title>
        <authorList>
            <person name="Wang Y."/>
            <person name="Ye J."/>
            <person name="Ju F."/>
            <person name="Liu L."/>
            <person name="Boyd J.A."/>
            <person name="Deng Y."/>
            <person name="Parks D.H."/>
            <person name="Jiang X."/>
            <person name="Yin X."/>
            <person name="Woodcroft B.J."/>
            <person name="Tyson G.W."/>
            <person name="Hugenholtz P."/>
            <person name="Polz M.F."/>
            <person name="Zhang T."/>
        </authorList>
    </citation>
    <scope>NUCLEOTIDE SEQUENCE</scope>
    <source>
        <strain evidence="3">HKST-UBA15</strain>
    </source>
</reference>
<dbReference type="GO" id="GO:0005829">
    <property type="term" value="C:cytosol"/>
    <property type="evidence" value="ECO:0007669"/>
    <property type="project" value="TreeGrafter"/>
</dbReference>
<organism evidence="3 4">
    <name type="scientific">Candidatus Dojkabacteria bacterium</name>
    <dbReference type="NCBI Taxonomy" id="2099670"/>
    <lineage>
        <taxon>Bacteria</taxon>
        <taxon>Candidatus Dojkabacteria</taxon>
    </lineage>
</organism>
<dbReference type="InterPro" id="IPR050807">
    <property type="entry name" value="TransReg_Diox_bact_type"/>
</dbReference>
<dbReference type="PANTHER" id="PTHR46797:SF1">
    <property type="entry name" value="METHYLPHOSPHONATE SYNTHASE"/>
    <property type="match status" value="1"/>
</dbReference>
<dbReference type="CDD" id="cd00093">
    <property type="entry name" value="HTH_XRE"/>
    <property type="match status" value="1"/>
</dbReference>
<dbReference type="SMART" id="SM00530">
    <property type="entry name" value="HTH_XRE"/>
    <property type="match status" value="1"/>
</dbReference>
<dbReference type="AlphaFoldDB" id="A0A955IAU5"/>
<feature type="domain" description="HTH cro/C1-type" evidence="2">
    <location>
        <begin position="8"/>
        <end position="63"/>
    </location>
</feature>
<dbReference type="Gene3D" id="1.10.260.40">
    <property type="entry name" value="lambda repressor-like DNA-binding domains"/>
    <property type="match status" value="1"/>
</dbReference>
<dbReference type="InterPro" id="IPR010982">
    <property type="entry name" value="Lambda_DNA-bd_dom_sf"/>
</dbReference>